<evidence type="ECO:0000256" key="1">
    <source>
        <dbReference type="SAM" id="Phobius"/>
    </source>
</evidence>
<reference evidence="2 3" key="1">
    <citation type="submission" date="2020-07" db="EMBL/GenBank/DDBJ databases">
        <title>A new beta-1,3-glucan-decomposing anaerobic bacterium isolated from anoxic soil subjected to biological soil disinfestation.</title>
        <authorList>
            <person name="Ueki A."/>
            <person name="Tonouchi A."/>
        </authorList>
    </citation>
    <scope>NUCLEOTIDE SEQUENCE [LARGE SCALE GENOMIC DNA]</scope>
    <source>
        <strain evidence="2 3">TW1</strain>
    </source>
</reference>
<evidence type="ECO:0000313" key="2">
    <source>
        <dbReference type="EMBL" id="GFP75805.1"/>
    </source>
</evidence>
<keyword evidence="1" id="KW-0472">Membrane</keyword>
<dbReference type="Proteomes" id="UP000580568">
    <property type="component" value="Unassembled WGS sequence"/>
</dbReference>
<gene>
    <name evidence="2" type="ORF">bsdtw1_01897</name>
</gene>
<keyword evidence="3" id="KW-1185">Reference proteome</keyword>
<accession>A0A6V8SH45</accession>
<evidence type="ECO:0000313" key="3">
    <source>
        <dbReference type="Proteomes" id="UP000580568"/>
    </source>
</evidence>
<keyword evidence="1" id="KW-0812">Transmembrane</keyword>
<dbReference type="EMBL" id="BLZR01000001">
    <property type="protein sequence ID" value="GFP75805.1"/>
    <property type="molecule type" value="Genomic_DNA"/>
</dbReference>
<keyword evidence="1" id="KW-1133">Transmembrane helix</keyword>
<feature type="transmembrane region" description="Helical" evidence="1">
    <location>
        <begin position="7"/>
        <end position="27"/>
    </location>
</feature>
<name>A0A6V8SH45_9CLOT</name>
<comment type="caution">
    <text evidence="2">The sequence shown here is derived from an EMBL/GenBank/DDBJ whole genome shotgun (WGS) entry which is preliminary data.</text>
</comment>
<protein>
    <submittedName>
        <fullName evidence="2">Uncharacterized protein</fullName>
    </submittedName>
</protein>
<feature type="transmembrane region" description="Helical" evidence="1">
    <location>
        <begin position="33"/>
        <end position="51"/>
    </location>
</feature>
<proteinExistence type="predicted"/>
<dbReference type="AlphaFoldDB" id="A0A6V8SH45"/>
<sequence>MKLRPLHIVILSIQSIAMLLNLYSIFIKKVQDYNGHIIAFLLIAFIMILSLKSWSLSEQNKNKV</sequence>
<organism evidence="2 3">
    <name type="scientific">Clostridium fungisolvens</name>
    <dbReference type="NCBI Taxonomy" id="1604897"/>
    <lineage>
        <taxon>Bacteria</taxon>
        <taxon>Bacillati</taxon>
        <taxon>Bacillota</taxon>
        <taxon>Clostridia</taxon>
        <taxon>Eubacteriales</taxon>
        <taxon>Clostridiaceae</taxon>
        <taxon>Clostridium</taxon>
    </lineage>
</organism>